<reference evidence="1 2" key="1">
    <citation type="journal article" date="2013" name="PLoS Genet.">
        <title>Plant-symbiotic fungi as chemical engineers: Multi-genome analysis of the Clavicipitaceae reveals dynamics of alkaloid loci.</title>
        <authorList>
            <person name="Schardl C.L."/>
            <person name="Young C.A."/>
            <person name="Hesse U."/>
            <person name="Amyotte S.G."/>
            <person name="Andreeva K."/>
            <person name="Calie P.J."/>
            <person name="Fleetwood D.J."/>
            <person name="Haws D.C."/>
            <person name="Moore N."/>
            <person name="Oeser B."/>
            <person name="Panaccione D.G."/>
            <person name="Schweri K.K."/>
            <person name="Voisey C.R."/>
            <person name="Farman M.L."/>
            <person name="Jaromczyk J.W."/>
            <person name="Roe B.A."/>
            <person name="O'Sullivan D.M."/>
            <person name="Scott B."/>
            <person name="Tudzynski P."/>
            <person name="An Z."/>
            <person name="Arnaoudova E.G."/>
            <person name="Bullock C.T."/>
            <person name="Charlton N.D."/>
            <person name="Chen L."/>
            <person name="Cox M."/>
            <person name="Dinkins R.D."/>
            <person name="Florea S."/>
            <person name="Glenn A.E."/>
            <person name="Gordon A."/>
            <person name="Gueldener U."/>
            <person name="Harris D.R."/>
            <person name="Hollin W."/>
            <person name="Jaromczyk J."/>
            <person name="Johnson R.D."/>
            <person name="Khan A.K."/>
            <person name="Leistner E."/>
            <person name="Leuchtmann A."/>
            <person name="Li C."/>
            <person name="Liu J."/>
            <person name="Liu J."/>
            <person name="Liu M."/>
            <person name="Mace W."/>
            <person name="Machado C."/>
            <person name="Nagabhyru P."/>
            <person name="Pan J."/>
            <person name="Schmid J."/>
            <person name="Sugawara K."/>
            <person name="Steiner U."/>
            <person name="Takach J.E."/>
            <person name="Tanaka E."/>
            <person name="Webb J.S."/>
            <person name="Wilson E.V."/>
            <person name="Wiseman J.L."/>
            <person name="Yoshida R."/>
            <person name="Zeng Z."/>
        </authorList>
    </citation>
    <scope>NUCLEOTIDE SEQUENCE [LARGE SCALE GENOMIC DNA]</scope>
    <source>
        <strain evidence="1 2">20.1</strain>
    </source>
</reference>
<dbReference type="HOGENOM" id="CLU_3428474_0_0_1"/>
<dbReference type="AlphaFoldDB" id="M1W361"/>
<gene>
    <name evidence="1" type="ORF">CPUR_01704</name>
</gene>
<dbReference type="VEuPathDB" id="FungiDB:CPUR_01704"/>
<dbReference type="EMBL" id="CAGA01000007">
    <property type="protein sequence ID" value="CCE28230.1"/>
    <property type="molecule type" value="Genomic_DNA"/>
</dbReference>
<keyword evidence="2" id="KW-1185">Reference proteome</keyword>
<sequence>MRNYSYQICEKAEGRRVEQG</sequence>
<accession>M1W361</accession>
<name>M1W361_CLAP2</name>
<dbReference type="Proteomes" id="UP000016801">
    <property type="component" value="Unassembled WGS sequence"/>
</dbReference>
<proteinExistence type="predicted"/>
<evidence type="ECO:0000313" key="1">
    <source>
        <dbReference type="EMBL" id="CCE28230.1"/>
    </source>
</evidence>
<protein>
    <submittedName>
        <fullName evidence="1">Uncharacterized protein</fullName>
    </submittedName>
</protein>
<comment type="caution">
    <text evidence="1">The sequence shown here is derived from an EMBL/GenBank/DDBJ whole genome shotgun (WGS) entry which is preliminary data.</text>
</comment>
<organism evidence="1 2">
    <name type="scientific">Claviceps purpurea (strain 20.1)</name>
    <name type="common">Ergot fungus</name>
    <name type="synonym">Sphacelia segetum</name>
    <dbReference type="NCBI Taxonomy" id="1111077"/>
    <lineage>
        <taxon>Eukaryota</taxon>
        <taxon>Fungi</taxon>
        <taxon>Dikarya</taxon>
        <taxon>Ascomycota</taxon>
        <taxon>Pezizomycotina</taxon>
        <taxon>Sordariomycetes</taxon>
        <taxon>Hypocreomycetidae</taxon>
        <taxon>Hypocreales</taxon>
        <taxon>Clavicipitaceae</taxon>
        <taxon>Claviceps</taxon>
    </lineage>
</organism>
<evidence type="ECO:0000313" key="2">
    <source>
        <dbReference type="Proteomes" id="UP000016801"/>
    </source>
</evidence>